<feature type="compositionally biased region" description="Polar residues" evidence="1">
    <location>
        <begin position="192"/>
        <end position="203"/>
    </location>
</feature>
<comment type="caution">
    <text evidence="2">The sequence shown here is derived from an EMBL/GenBank/DDBJ whole genome shotgun (WGS) entry which is preliminary data.</text>
</comment>
<protein>
    <submittedName>
        <fullName evidence="2">Uncharacterized protein</fullName>
    </submittedName>
</protein>
<evidence type="ECO:0000313" key="3">
    <source>
        <dbReference type="Proteomes" id="UP000826656"/>
    </source>
</evidence>
<feature type="compositionally biased region" description="Low complexity" evidence="1">
    <location>
        <begin position="180"/>
        <end position="191"/>
    </location>
</feature>
<feature type="region of interest" description="Disordered" evidence="1">
    <location>
        <begin position="180"/>
        <end position="203"/>
    </location>
</feature>
<dbReference type="Proteomes" id="UP000826656">
    <property type="component" value="Unassembled WGS sequence"/>
</dbReference>
<dbReference type="EMBL" id="JAIVGD010000001">
    <property type="protein sequence ID" value="KAH0781835.1"/>
    <property type="molecule type" value="Genomic_DNA"/>
</dbReference>
<proteinExistence type="predicted"/>
<organism evidence="2 3">
    <name type="scientific">Solanum tuberosum</name>
    <name type="common">Potato</name>
    <dbReference type="NCBI Taxonomy" id="4113"/>
    <lineage>
        <taxon>Eukaryota</taxon>
        <taxon>Viridiplantae</taxon>
        <taxon>Streptophyta</taxon>
        <taxon>Embryophyta</taxon>
        <taxon>Tracheophyta</taxon>
        <taxon>Spermatophyta</taxon>
        <taxon>Magnoliopsida</taxon>
        <taxon>eudicotyledons</taxon>
        <taxon>Gunneridae</taxon>
        <taxon>Pentapetalae</taxon>
        <taxon>asterids</taxon>
        <taxon>lamiids</taxon>
        <taxon>Solanales</taxon>
        <taxon>Solanaceae</taxon>
        <taxon>Solanoideae</taxon>
        <taxon>Solaneae</taxon>
        <taxon>Solanum</taxon>
    </lineage>
</organism>
<name>A0ABQ7WMN3_SOLTU</name>
<keyword evidence="3" id="KW-1185">Reference proteome</keyword>
<gene>
    <name evidence="2" type="ORF">KY290_001433</name>
</gene>
<reference evidence="2 3" key="1">
    <citation type="journal article" date="2021" name="bioRxiv">
        <title>Chromosome-scale and haplotype-resolved genome assembly of a tetraploid potato cultivar.</title>
        <authorList>
            <person name="Sun H."/>
            <person name="Jiao W.-B."/>
            <person name="Krause K."/>
            <person name="Campoy J.A."/>
            <person name="Goel M."/>
            <person name="Folz-Donahue K."/>
            <person name="Kukat C."/>
            <person name="Huettel B."/>
            <person name="Schneeberger K."/>
        </authorList>
    </citation>
    <scope>NUCLEOTIDE SEQUENCE [LARGE SCALE GENOMIC DNA]</scope>
    <source>
        <strain evidence="2">SolTubOtavaFocal</strain>
        <tissue evidence="2">Leaves</tissue>
    </source>
</reference>
<evidence type="ECO:0000313" key="2">
    <source>
        <dbReference type="EMBL" id="KAH0781835.1"/>
    </source>
</evidence>
<sequence>MASSPKSLGKTEIMKPSDSSLALVSVASPSTIILMSEDGAHVVSLNGPLSSPTIAENHSSDLLLVLLHEASSKGESREHATFRVALDGSANWSSVSRNHFFPSSSELFLMAPSVTPIPLSIDTSVEIPLANLVPTKGKRRLRALNRKVQQTRQKCHQAEIDLASALAASKRTRASVASPVSSSCSLSGSNVENPTQSNPSASSAQLERIIYFHQQSVL</sequence>
<evidence type="ECO:0000256" key="1">
    <source>
        <dbReference type="SAM" id="MobiDB-lite"/>
    </source>
</evidence>
<accession>A0ABQ7WMN3</accession>